<reference evidence="1" key="1">
    <citation type="submission" date="2021-07" db="EMBL/GenBank/DDBJ databases">
        <title>Shinella sp. nov., a novel member of the genus Shinella from water.</title>
        <authorList>
            <person name="Deng Y."/>
        </authorList>
    </citation>
    <scope>NUCLEOTIDE SEQUENCE</scope>
    <source>
        <strain evidence="1">CPCC 100929</strain>
    </source>
</reference>
<accession>A0ABT1R744</accession>
<sequence>MTGQYEYIFRYYGVRPVVGGRVEHSVTGEFGTILKEADTHKHYVHVRFDGCEQPGLCHPLELDFLAPDEIEVRQRDEVKRGVLTMCEHFRADYENCPECRALGSITIEIHRDRDHFERLADEVLKELDASAPSSKGSVE</sequence>
<evidence type="ECO:0000313" key="2">
    <source>
        <dbReference type="Proteomes" id="UP000996601"/>
    </source>
</evidence>
<dbReference type="EMBL" id="WHSB02000004">
    <property type="protein sequence ID" value="MCQ4630911.1"/>
    <property type="molecule type" value="Genomic_DNA"/>
</dbReference>
<organism evidence="1 2">
    <name type="scientific">Shinella lacus</name>
    <dbReference type="NCBI Taxonomy" id="2654216"/>
    <lineage>
        <taxon>Bacteria</taxon>
        <taxon>Pseudomonadati</taxon>
        <taxon>Pseudomonadota</taxon>
        <taxon>Alphaproteobacteria</taxon>
        <taxon>Hyphomicrobiales</taxon>
        <taxon>Rhizobiaceae</taxon>
        <taxon>Shinella</taxon>
    </lineage>
</organism>
<keyword evidence="2" id="KW-1185">Reference proteome</keyword>
<dbReference type="Proteomes" id="UP000996601">
    <property type="component" value="Unassembled WGS sequence"/>
</dbReference>
<protein>
    <submittedName>
        <fullName evidence="1">Uncharacterized protein</fullName>
    </submittedName>
</protein>
<gene>
    <name evidence="1" type="ORF">GB927_012735</name>
</gene>
<name>A0ABT1R744_9HYPH</name>
<evidence type="ECO:0000313" key="1">
    <source>
        <dbReference type="EMBL" id="MCQ4630911.1"/>
    </source>
</evidence>
<comment type="caution">
    <text evidence="1">The sequence shown here is derived from an EMBL/GenBank/DDBJ whole genome shotgun (WGS) entry which is preliminary data.</text>
</comment>
<dbReference type="RefSeq" id="WP_256117344.1">
    <property type="nucleotide sequence ID" value="NZ_WHSB02000004.1"/>
</dbReference>
<proteinExistence type="predicted"/>